<reference evidence="6 7" key="1">
    <citation type="submission" date="2017-08" db="EMBL/GenBank/DDBJ databases">
        <title>Infants hospitalized years apart are colonized by the same room-sourced microbial strains.</title>
        <authorList>
            <person name="Brooks B."/>
            <person name="Olm M.R."/>
            <person name="Firek B.A."/>
            <person name="Baker R."/>
            <person name="Thomas B.C."/>
            <person name="Morowitz M.J."/>
            <person name="Banfield J.F."/>
        </authorList>
    </citation>
    <scope>NUCLEOTIDE SEQUENCE [LARGE SCALE GENOMIC DNA]</scope>
    <source>
        <strain evidence="6">S2_005_001_R1_22</strain>
    </source>
</reference>
<dbReference type="PANTHER" id="PTHR23527">
    <property type="entry name" value="BLL3282 PROTEIN"/>
    <property type="match status" value="1"/>
</dbReference>
<dbReference type="Proteomes" id="UP000249229">
    <property type="component" value="Unassembled WGS sequence"/>
</dbReference>
<feature type="transmembrane region" description="Helical" evidence="4">
    <location>
        <begin position="306"/>
        <end position="323"/>
    </location>
</feature>
<feature type="transmembrane region" description="Helical" evidence="4">
    <location>
        <begin position="249"/>
        <end position="271"/>
    </location>
</feature>
<evidence type="ECO:0000313" key="6">
    <source>
        <dbReference type="EMBL" id="PZQ63075.1"/>
    </source>
</evidence>
<dbReference type="InterPro" id="IPR036259">
    <property type="entry name" value="MFS_trans_sf"/>
</dbReference>
<evidence type="ECO:0000259" key="5">
    <source>
        <dbReference type="PROSITE" id="PS50850"/>
    </source>
</evidence>
<feature type="transmembrane region" description="Helical" evidence="4">
    <location>
        <begin position="174"/>
        <end position="195"/>
    </location>
</feature>
<evidence type="ECO:0000313" key="7">
    <source>
        <dbReference type="Proteomes" id="UP000249229"/>
    </source>
</evidence>
<feature type="transmembrane region" description="Helical" evidence="4">
    <location>
        <begin position="215"/>
        <end position="237"/>
    </location>
</feature>
<feature type="transmembrane region" description="Helical" evidence="4">
    <location>
        <begin position="82"/>
        <end position="101"/>
    </location>
</feature>
<dbReference type="InterPro" id="IPR020846">
    <property type="entry name" value="MFS_dom"/>
</dbReference>
<dbReference type="Gene3D" id="1.20.1250.20">
    <property type="entry name" value="MFS general substrate transporter like domains"/>
    <property type="match status" value="2"/>
</dbReference>
<dbReference type="AlphaFoldDB" id="A0A2W5PJW7"/>
<dbReference type="InterPro" id="IPR011701">
    <property type="entry name" value="MFS"/>
</dbReference>
<organism evidence="6 7">
    <name type="scientific">Sphingomonas taxi</name>
    <dbReference type="NCBI Taxonomy" id="1549858"/>
    <lineage>
        <taxon>Bacteria</taxon>
        <taxon>Pseudomonadati</taxon>
        <taxon>Pseudomonadota</taxon>
        <taxon>Alphaproteobacteria</taxon>
        <taxon>Sphingomonadales</taxon>
        <taxon>Sphingomonadaceae</taxon>
        <taxon>Sphingomonas</taxon>
    </lineage>
</organism>
<evidence type="ECO:0000256" key="4">
    <source>
        <dbReference type="SAM" id="Phobius"/>
    </source>
</evidence>
<sequence>MTEPAAAPARYRWAILAIAWFALLLSAADRSLWAITAPVAARDLGLSPVLALGAFVTATQSGYLVALLFGSIAADWFGPRRMLTVALCWLGLAMFAFGRSTSLPHGLVAQFGVGMGAAPVFAIGMKLIVNWFAPDRRAGAISLFMTALPTPTILVNLVAPIGIGLLGWRGNYTLVAGITLAAGVLFAIFVGDGPAARTAPAQRPSSLKPLWDSRAFRCIVIANMAGPCASWGFMTWANLILVERHALSIAQSGVIVASYGAGAFAGLLLSGPVCDRLGLDRRRATMGCFIAFALGLLVTGSLDELAAVRVAVPLLGVLAYAYAPLLNTMLAHAAGALAASAAGLATMLTFAAEGVQPLVSGGIYTHTHSFQAVCAALAAGPVVAAIAIARAPAQ</sequence>
<comment type="caution">
    <text evidence="6">The sequence shown here is derived from an EMBL/GenBank/DDBJ whole genome shotgun (WGS) entry which is preliminary data.</text>
</comment>
<accession>A0A2W5PJW7</accession>
<evidence type="ECO:0000256" key="3">
    <source>
        <dbReference type="ARBA" id="ARBA00023136"/>
    </source>
</evidence>
<dbReference type="Pfam" id="PF07690">
    <property type="entry name" value="MFS_1"/>
    <property type="match status" value="1"/>
</dbReference>
<feature type="transmembrane region" description="Helical" evidence="4">
    <location>
        <begin position="370"/>
        <end position="389"/>
    </location>
</feature>
<dbReference type="EMBL" id="QFQI01000001">
    <property type="protein sequence ID" value="PZQ63075.1"/>
    <property type="molecule type" value="Genomic_DNA"/>
</dbReference>
<dbReference type="PROSITE" id="PS50850">
    <property type="entry name" value="MFS"/>
    <property type="match status" value="1"/>
</dbReference>
<dbReference type="GO" id="GO:0022857">
    <property type="term" value="F:transmembrane transporter activity"/>
    <property type="evidence" value="ECO:0007669"/>
    <property type="project" value="InterPro"/>
</dbReference>
<feature type="transmembrane region" description="Helical" evidence="4">
    <location>
        <begin position="50"/>
        <end position="70"/>
    </location>
</feature>
<evidence type="ECO:0000256" key="1">
    <source>
        <dbReference type="ARBA" id="ARBA00022692"/>
    </source>
</evidence>
<dbReference type="PANTHER" id="PTHR23527:SF1">
    <property type="entry name" value="BLL3282 PROTEIN"/>
    <property type="match status" value="1"/>
</dbReference>
<dbReference type="SUPFAM" id="SSF103473">
    <property type="entry name" value="MFS general substrate transporter"/>
    <property type="match status" value="1"/>
</dbReference>
<feature type="transmembrane region" description="Helical" evidence="4">
    <location>
        <begin position="283"/>
        <end position="300"/>
    </location>
</feature>
<evidence type="ECO:0000256" key="2">
    <source>
        <dbReference type="ARBA" id="ARBA00022989"/>
    </source>
</evidence>
<protein>
    <recommendedName>
        <fullName evidence="5">Major facilitator superfamily (MFS) profile domain-containing protein</fullName>
    </recommendedName>
</protein>
<gene>
    <name evidence="6" type="ORF">DI544_02560</name>
</gene>
<proteinExistence type="predicted"/>
<name>A0A2W5PJW7_9SPHN</name>
<feature type="domain" description="Major facilitator superfamily (MFS) profile" evidence="5">
    <location>
        <begin position="15"/>
        <end position="392"/>
    </location>
</feature>
<feature type="transmembrane region" description="Helical" evidence="4">
    <location>
        <begin position="141"/>
        <end position="168"/>
    </location>
</feature>
<dbReference type="InterPro" id="IPR052952">
    <property type="entry name" value="MFS-Transporter"/>
</dbReference>
<feature type="transmembrane region" description="Helical" evidence="4">
    <location>
        <begin position="107"/>
        <end position="129"/>
    </location>
</feature>
<keyword evidence="2 4" id="KW-1133">Transmembrane helix</keyword>
<feature type="transmembrane region" description="Helical" evidence="4">
    <location>
        <begin position="330"/>
        <end position="350"/>
    </location>
</feature>
<keyword evidence="1 4" id="KW-0812">Transmembrane</keyword>
<keyword evidence="3 4" id="KW-0472">Membrane</keyword>